<feature type="transmembrane region" description="Helical" evidence="1">
    <location>
        <begin position="55"/>
        <end position="78"/>
    </location>
</feature>
<dbReference type="Proteomes" id="UP001295794">
    <property type="component" value="Unassembled WGS sequence"/>
</dbReference>
<evidence type="ECO:0000313" key="2">
    <source>
        <dbReference type="EMBL" id="CAK5274672.1"/>
    </source>
</evidence>
<keyword evidence="1" id="KW-0812">Transmembrane</keyword>
<proteinExistence type="predicted"/>
<feature type="transmembrane region" description="Helical" evidence="1">
    <location>
        <begin position="194"/>
        <end position="219"/>
    </location>
</feature>
<keyword evidence="1" id="KW-1133">Transmembrane helix</keyword>
<organism evidence="2 3">
    <name type="scientific">Mycena citricolor</name>
    <dbReference type="NCBI Taxonomy" id="2018698"/>
    <lineage>
        <taxon>Eukaryota</taxon>
        <taxon>Fungi</taxon>
        <taxon>Dikarya</taxon>
        <taxon>Basidiomycota</taxon>
        <taxon>Agaricomycotina</taxon>
        <taxon>Agaricomycetes</taxon>
        <taxon>Agaricomycetidae</taxon>
        <taxon>Agaricales</taxon>
        <taxon>Marasmiineae</taxon>
        <taxon>Mycenaceae</taxon>
        <taxon>Mycena</taxon>
    </lineage>
</organism>
<accession>A0AAD2HFE6</accession>
<name>A0AAD2HFE6_9AGAR</name>
<feature type="transmembrane region" description="Helical" evidence="1">
    <location>
        <begin position="269"/>
        <end position="289"/>
    </location>
</feature>
<dbReference type="EMBL" id="CAVNYO010000403">
    <property type="protein sequence ID" value="CAK5274672.1"/>
    <property type="molecule type" value="Genomic_DNA"/>
</dbReference>
<comment type="caution">
    <text evidence="2">The sequence shown here is derived from an EMBL/GenBank/DDBJ whole genome shotgun (WGS) entry which is preliminary data.</text>
</comment>
<feature type="transmembrane region" description="Helical" evidence="1">
    <location>
        <begin position="22"/>
        <end position="43"/>
    </location>
</feature>
<dbReference type="AlphaFoldDB" id="A0AAD2HFE6"/>
<feature type="transmembrane region" description="Helical" evidence="1">
    <location>
        <begin position="240"/>
        <end position="263"/>
    </location>
</feature>
<evidence type="ECO:0000256" key="1">
    <source>
        <dbReference type="SAM" id="Phobius"/>
    </source>
</evidence>
<reference evidence="2" key="1">
    <citation type="submission" date="2023-11" db="EMBL/GenBank/DDBJ databases">
        <authorList>
            <person name="De Vega J J."/>
            <person name="De Vega J J."/>
        </authorList>
    </citation>
    <scope>NUCLEOTIDE SEQUENCE</scope>
</reference>
<keyword evidence="3" id="KW-1185">Reference proteome</keyword>
<protein>
    <submittedName>
        <fullName evidence="2">Uncharacterized protein</fullName>
    </submittedName>
</protein>
<evidence type="ECO:0000313" key="3">
    <source>
        <dbReference type="Proteomes" id="UP001295794"/>
    </source>
</evidence>
<feature type="transmembrane region" description="Helical" evidence="1">
    <location>
        <begin position="157"/>
        <end position="174"/>
    </location>
</feature>
<sequence>MSSPSQATPVLLEDPQALQAEITLFDAFSIIGLLSLTFVVLVAHYSPNVHRTPLWFRHLVSWIVYTASFTLLVGHQFGGPPPLGLCAVQAALIHAVPVLWPDFECLITQLYIGLSAIVQKKRKIHPNLTAFVSTPSLLANHANATEVPSKLLRVPQLVFVVLFIMFLGTIQSAGEIQRDDTQLYCHLATPSPARISALIVIATGAIIVPLEIWIVVVLCRNWAVFRGSAHRKDPTVSLSILIRMNLFTVLSMTGVGLSSFSLLKSHTPFWSLTLTIVPILAAIIFGTQADLLSAYVFWREPETAPAETVHLPASDPEAIQSKI</sequence>
<gene>
    <name evidence="2" type="ORF">MYCIT1_LOCUS21969</name>
</gene>
<feature type="transmembrane region" description="Helical" evidence="1">
    <location>
        <begin position="98"/>
        <end position="118"/>
    </location>
</feature>
<keyword evidence="1" id="KW-0472">Membrane</keyword>